<reference evidence="4" key="1">
    <citation type="submission" date="2016-08" db="EMBL/GenBank/DDBJ databases">
        <title>Sequencing, Assembly and Comparative Genomics of S. aureofaciens ATCC 10762.</title>
        <authorList>
            <person name="Gradnigo J.S."/>
            <person name="Johnson N."/>
            <person name="Somerville G.A."/>
        </authorList>
    </citation>
    <scope>NUCLEOTIDE SEQUENCE [LARGE SCALE GENOMIC DNA]</scope>
    <source>
        <strain evidence="4">ATCC 10762</strain>
    </source>
</reference>
<dbReference type="InterPro" id="IPR025751">
    <property type="entry name" value="RsbRD_N_dom"/>
</dbReference>
<protein>
    <submittedName>
        <fullName evidence="4">Uncharacterized protein</fullName>
    </submittedName>
</protein>
<comment type="caution">
    <text evidence="4">The sequence shown here is derived from an EMBL/GenBank/DDBJ whole genome shotgun (WGS) entry which is preliminary data.</text>
</comment>
<dbReference type="InterPro" id="IPR025736">
    <property type="entry name" value="PucR_C-HTH_dom"/>
</dbReference>
<keyword evidence="5" id="KW-1185">Reference proteome</keyword>
<dbReference type="Proteomes" id="UP000037395">
    <property type="component" value="Unassembled WGS sequence"/>
</dbReference>
<feature type="domain" description="RsbT co-antagonist protein RsbRD N-terminal" evidence="3">
    <location>
        <begin position="35"/>
        <end position="166"/>
    </location>
</feature>
<proteinExistence type="predicted"/>
<gene>
    <name evidence="4" type="ORF">HS99_0014680</name>
</gene>
<dbReference type="OrthoDB" id="4571023at2"/>
<dbReference type="RefSeq" id="WP_030558010.1">
    <property type="nucleotide sequence ID" value="NZ_BMUB01000001.1"/>
</dbReference>
<dbReference type="GeneID" id="97483487"/>
<dbReference type="AlphaFoldDB" id="A0A1E7MXE6"/>
<evidence type="ECO:0000256" key="1">
    <source>
        <dbReference type="SAM" id="MobiDB-lite"/>
    </source>
</evidence>
<dbReference type="Gene3D" id="1.10.10.2840">
    <property type="entry name" value="PucR C-terminal helix-turn-helix domain"/>
    <property type="match status" value="1"/>
</dbReference>
<accession>A0A1E7MXE6</accession>
<evidence type="ECO:0000259" key="2">
    <source>
        <dbReference type="Pfam" id="PF13556"/>
    </source>
</evidence>
<dbReference type="PANTHER" id="PTHR33744">
    <property type="entry name" value="CARBOHYDRATE DIACID REGULATOR"/>
    <property type="match status" value="1"/>
</dbReference>
<feature type="region of interest" description="Disordered" evidence="1">
    <location>
        <begin position="399"/>
        <end position="424"/>
    </location>
</feature>
<sequence length="424" mass="45099">MSQRSGSPHEAPESGEDIREQAVRLVARLEPRINQLARLVVERQRAQVPGFDRLPDDLQDLEAASTARQAIRDFLRCTQGLADAEAEVFRERAAQRAAEGVPLIGLIKSYHVGAEVLTDALCAAARSGEDAALLWLVRRHFRAVNAMVEQVTEAYLLGAADQQAAGRELAAALIRGDAPQEVAARYGLPLEPGYLVLSVRSPTPQEPVAARRLLHQVLGRLAPTAAGRALSLPDEQGGHILLPLGTPHADLVRHLSTGLPRPAIAGAALAATPQDVPAAAEQARRIAAIARTPGVHRLQDVLLDYHLAGSKDSAAELSALLDPLDRHAGLVETVAAFLDCDLDRRRTAQALNVHPNTVDNRLARAAQLTGLDPHTTHGVQHFGAALTLRRLAEGSATGRIPGSAVETNWPDGGQGMLPWGPAGG</sequence>
<dbReference type="Pfam" id="PF14361">
    <property type="entry name" value="RsbRD_N"/>
    <property type="match status" value="1"/>
</dbReference>
<dbReference type="InterPro" id="IPR042070">
    <property type="entry name" value="PucR_C-HTH_sf"/>
</dbReference>
<evidence type="ECO:0000259" key="3">
    <source>
        <dbReference type="Pfam" id="PF14361"/>
    </source>
</evidence>
<dbReference type="Pfam" id="PF13556">
    <property type="entry name" value="HTH_30"/>
    <property type="match status" value="1"/>
</dbReference>
<evidence type="ECO:0000313" key="4">
    <source>
        <dbReference type="EMBL" id="OEV33099.1"/>
    </source>
</evidence>
<organism evidence="4 5">
    <name type="scientific">Kitasatospora aureofaciens</name>
    <name type="common">Streptomyces aureofaciens</name>
    <dbReference type="NCBI Taxonomy" id="1894"/>
    <lineage>
        <taxon>Bacteria</taxon>
        <taxon>Bacillati</taxon>
        <taxon>Actinomycetota</taxon>
        <taxon>Actinomycetes</taxon>
        <taxon>Kitasatosporales</taxon>
        <taxon>Streptomycetaceae</taxon>
        <taxon>Kitasatospora</taxon>
    </lineage>
</organism>
<dbReference type="InterPro" id="IPR051448">
    <property type="entry name" value="CdaR-like_regulators"/>
</dbReference>
<dbReference type="PANTHER" id="PTHR33744:SF1">
    <property type="entry name" value="DNA-BINDING TRANSCRIPTIONAL ACTIVATOR ADER"/>
    <property type="match status" value="1"/>
</dbReference>
<evidence type="ECO:0000313" key="5">
    <source>
        <dbReference type="Proteomes" id="UP000037395"/>
    </source>
</evidence>
<name>A0A1E7MXE6_KITAU</name>
<feature type="domain" description="PucR C-terminal helix-turn-helix" evidence="2">
    <location>
        <begin position="330"/>
        <end position="386"/>
    </location>
</feature>
<dbReference type="EMBL" id="JPRF03000076">
    <property type="protein sequence ID" value="OEV33099.1"/>
    <property type="molecule type" value="Genomic_DNA"/>
</dbReference>